<dbReference type="InterPro" id="IPR052895">
    <property type="entry name" value="HetReg/Transcr_Mod"/>
</dbReference>
<feature type="compositionally biased region" description="Polar residues" evidence="1">
    <location>
        <begin position="301"/>
        <end position="315"/>
    </location>
</feature>
<gene>
    <name evidence="3" type="ORF">C2S_3435</name>
</gene>
<dbReference type="Pfam" id="PF26639">
    <property type="entry name" value="Het-6_barrel"/>
    <property type="match status" value="1"/>
</dbReference>
<feature type="non-terminal residue" evidence="3">
    <location>
        <position position="1"/>
    </location>
</feature>
<organism evidence="3 4">
    <name type="scientific">Fusarium fujikuroi</name>
    <name type="common">Bakanae and foot rot disease fungus</name>
    <name type="synonym">Gibberella fujikuroi</name>
    <dbReference type="NCBI Taxonomy" id="5127"/>
    <lineage>
        <taxon>Eukaryota</taxon>
        <taxon>Fungi</taxon>
        <taxon>Dikarya</taxon>
        <taxon>Ascomycota</taxon>
        <taxon>Pezizomycotina</taxon>
        <taxon>Sordariomycetes</taxon>
        <taxon>Hypocreomycetidae</taxon>
        <taxon>Hypocreales</taxon>
        <taxon>Nectriaceae</taxon>
        <taxon>Fusarium</taxon>
        <taxon>Fusarium fujikuroi species complex</taxon>
    </lineage>
</organism>
<dbReference type="PANTHER" id="PTHR24148:SF64">
    <property type="entry name" value="HETEROKARYON INCOMPATIBILITY DOMAIN-CONTAINING PROTEIN"/>
    <property type="match status" value="1"/>
</dbReference>
<dbReference type="AlphaFoldDB" id="A0A9Q9U4L1"/>
<dbReference type="EMBL" id="CABFJX010000013">
    <property type="protein sequence ID" value="VTT57732.1"/>
    <property type="molecule type" value="Genomic_DNA"/>
</dbReference>
<dbReference type="PANTHER" id="PTHR24148">
    <property type="entry name" value="ANKYRIN REPEAT DOMAIN-CONTAINING PROTEIN 39 HOMOLOG-RELATED"/>
    <property type="match status" value="1"/>
</dbReference>
<evidence type="ECO:0000256" key="1">
    <source>
        <dbReference type="SAM" id="MobiDB-lite"/>
    </source>
</evidence>
<evidence type="ECO:0000313" key="3">
    <source>
        <dbReference type="EMBL" id="VTT57732.1"/>
    </source>
</evidence>
<name>A0A9Q9U4L1_FUSFU</name>
<feature type="region of interest" description="Disordered" evidence="1">
    <location>
        <begin position="32"/>
        <end position="72"/>
    </location>
</feature>
<dbReference type="Pfam" id="PF06985">
    <property type="entry name" value="HET"/>
    <property type="match status" value="1"/>
</dbReference>
<accession>A0A9Q9U4L1</accession>
<comment type="caution">
    <text evidence="3">The sequence shown here is derived from an EMBL/GenBank/DDBJ whole genome shotgun (WGS) entry which is preliminary data.</text>
</comment>
<feature type="domain" description="Heterokaryon incompatibility" evidence="2">
    <location>
        <begin position="389"/>
        <end position="541"/>
    </location>
</feature>
<evidence type="ECO:0000313" key="4">
    <source>
        <dbReference type="Proteomes" id="UP000760494"/>
    </source>
</evidence>
<reference evidence="3" key="1">
    <citation type="submission" date="2019-05" db="EMBL/GenBank/DDBJ databases">
        <authorList>
            <person name="Piombo E."/>
        </authorList>
    </citation>
    <scope>NUCLEOTIDE SEQUENCE</scope>
    <source>
        <strain evidence="3">C2S</strain>
    </source>
</reference>
<evidence type="ECO:0000259" key="2">
    <source>
        <dbReference type="Pfam" id="PF06985"/>
    </source>
</evidence>
<dbReference type="InterPro" id="IPR010730">
    <property type="entry name" value="HET"/>
</dbReference>
<feature type="compositionally biased region" description="Basic and acidic residues" evidence="1">
    <location>
        <begin position="54"/>
        <end position="65"/>
    </location>
</feature>
<feature type="region of interest" description="Disordered" evidence="1">
    <location>
        <begin position="290"/>
        <end position="335"/>
    </location>
</feature>
<dbReference type="Proteomes" id="UP000760494">
    <property type="component" value="Unassembled WGS sequence"/>
</dbReference>
<proteinExistence type="predicted"/>
<sequence length="958" mass="108777">LPAATKPCHAYKKLIPRQTKSIKQAQHIIIETHQDNNSLSSKMGNANQGPSRGRSPEQKQRRVSEISDPPPTLAAADMQVKMQLRAVFVEYQPTKDTSSRLRPFHHGRVVVTEVGQHLNREPLNAQSSGFVYDRHDGVVIGTTTKDKVLAQKDPQKYEGLANGWQSVYYGFTDHSFEEIEKIANELVQDQVDSKIGYNIVFNHCHTFAEDLALRIGHATSVKSITKFPINSASSHRPFAASQITRVFDYTDPGIEYKSIADAMREGLTDQPTELDEESVMISSVMGIQMPLEKPTNDSVERSATQGRESVSSSPGTYYGDSDTYGRSFRDELQPDWKSSDMDQDLKAYTHQPLASHDSIRILYLQPGSGDSLIRCTLKEVLLGEAKGKYEAVSYVWGRSDITSTIICNGAALPVTTNLELGLRTFRLEDRSRYLWADAVCINQKDEREKSQQVRKMDKIFREADHVLCWLGRDDNNVAEDCFRFIRHTRIAMEREFQPEWTMDNLISDTKLVGVSKTAREWDFVAQLFEISWFQRVWIVQEAALARACYLCWGIHQVHFYEALSIASWLAYSIHAPSLRKGARVGKLISDVFIDIMHTFDNRPTWRDMILFDKILEDLHPAKKQLYVDLLFCARSLRVTDQRDVIYSSLGSPLAHSVNGEVMVAPDYTEPWKQQQIRAAKALLRNPREGPHVLSMIVHDSMAELLDDGIPSWVPRWNTFDQKSTCPVPLISTYEYRQKPFRASLGSPLFNTTFPSPDTLSITGWKYDTVAWVSSRLEFVDLEEDLEEWKPYLREKNTLPIESVWLQLLEKTSIPPEELIGQFSLTLARGRPASDDHVDDLLLYCERLRTKAGTETTSPFPPKVSTSEVLSIAERSLPRSRDRRLAMTTQGRMALVPLIAEANDVCCIVQGMDVPMVFRKATNGTYKCLGETYCSGVMEGELLGPECTNEPEWTELHIR</sequence>
<protein>
    <recommendedName>
        <fullName evidence="2">Heterokaryon incompatibility domain-containing protein</fullName>
    </recommendedName>
</protein>
<feature type="compositionally biased region" description="Polar residues" evidence="1">
    <location>
        <begin position="35"/>
        <end position="50"/>
    </location>
</feature>